<organism evidence="2 3">
    <name type="scientific">Candidatus Nesterenkonia stercoripullorum</name>
    <dbReference type="NCBI Taxonomy" id="2838701"/>
    <lineage>
        <taxon>Bacteria</taxon>
        <taxon>Bacillati</taxon>
        <taxon>Actinomycetota</taxon>
        <taxon>Actinomycetes</taxon>
        <taxon>Micrococcales</taxon>
        <taxon>Micrococcaceae</taxon>
        <taxon>Nesterenkonia</taxon>
    </lineage>
</organism>
<comment type="caution">
    <text evidence="2">The sequence shown here is derived from an EMBL/GenBank/DDBJ whole genome shotgun (WGS) entry which is preliminary data.</text>
</comment>
<dbReference type="GO" id="GO:0016151">
    <property type="term" value="F:nickel cation binding"/>
    <property type="evidence" value="ECO:0007669"/>
    <property type="project" value="InterPro"/>
</dbReference>
<evidence type="ECO:0000313" key="2">
    <source>
        <dbReference type="EMBL" id="HIW99592.1"/>
    </source>
</evidence>
<dbReference type="InterPro" id="IPR002669">
    <property type="entry name" value="UreD"/>
</dbReference>
<dbReference type="Proteomes" id="UP000824151">
    <property type="component" value="Unassembled WGS sequence"/>
</dbReference>
<reference evidence="2" key="1">
    <citation type="journal article" date="2021" name="PeerJ">
        <title>Extensive microbial diversity within the chicken gut microbiome revealed by metagenomics and culture.</title>
        <authorList>
            <person name="Gilroy R."/>
            <person name="Ravi A."/>
            <person name="Getino M."/>
            <person name="Pursley I."/>
            <person name="Horton D.L."/>
            <person name="Alikhan N.F."/>
            <person name="Baker D."/>
            <person name="Gharbi K."/>
            <person name="Hall N."/>
            <person name="Watson M."/>
            <person name="Adriaenssens E.M."/>
            <person name="Foster-Nyarko E."/>
            <person name="Jarju S."/>
            <person name="Secka A."/>
            <person name="Antonio M."/>
            <person name="Oren A."/>
            <person name="Chaudhuri R.R."/>
            <person name="La Ragione R."/>
            <person name="Hildebrand F."/>
            <person name="Pallen M.J."/>
        </authorList>
    </citation>
    <scope>NUCLEOTIDE SEQUENCE</scope>
    <source>
        <strain evidence="2">ChiHejej3B27-3195</strain>
    </source>
</reference>
<evidence type="ECO:0000256" key="1">
    <source>
        <dbReference type="ARBA" id="ARBA00023186"/>
    </source>
</evidence>
<accession>A0A9D1US07</accession>
<protein>
    <submittedName>
        <fullName evidence="2">Urease accessory protein UreD</fullName>
    </submittedName>
</protein>
<name>A0A9D1US07_9MICC</name>
<sequence>MPRTRISVCCPDRGDAPARIDLITGMLAPRLISRTRRTARVGITAAQMLLLEGDDVELDIEVDAGCSLQVQDTGGTVAYPPRERPADQPGDVEPSRWSTSIRLGEGAALSWNGLPLVVSQGAVTLRRTTAHLSEGARLLMRETVVLGRHGETGGRVTSALSVSDAHGPVLLEETSLDGLAPRPGILGRRRVLDSVVCAGFSPETAAGDLVFDRPGAMARTIGDDAHRTALDERMRQWEAEMQLRD</sequence>
<keyword evidence="1" id="KW-0143">Chaperone</keyword>
<dbReference type="AlphaFoldDB" id="A0A9D1US07"/>
<dbReference type="Pfam" id="PF01774">
    <property type="entry name" value="UreD"/>
    <property type="match status" value="1"/>
</dbReference>
<evidence type="ECO:0000313" key="3">
    <source>
        <dbReference type="Proteomes" id="UP000824151"/>
    </source>
</evidence>
<gene>
    <name evidence="2" type="ORF">H9871_05560</name>
</gene>
<proteinExistence type="predicted"/>
<dbReference type="EMBL" id="DXGD01000202">
    <property type="protein sequence ID" value="HIW99592.1"/>
    <property type="molecule type" value="Genomic_DNA"/>
</dbReference>
<reference evidence="2" key="2">
    <citation type="submission" date="2021-04" db="EMBL/GenBank/DDBJ databases">
        <authorList>
            <person name="Gilroy R."/>
        </authorList>
    </citation>
    <scope>NUCLEOTIDE SEQUENCE</scope>
    <source>
        <strain evidence="2">ChiHejej3B27-3195</strain>
    </source>
</reference>